<keyword evidence="6 10" id="KW-0067">ATP-binding</keyword>
<dbReference type="Proteomes" id="UP000572680">
    <property type="component" value="Unassembled WGS sequence"/>
</dbReference>
<dbReference type="SUPFAM" id="SSF55008">
    <property type="entry name" value="HMA, heavy metal-associated domain"/>
    <property type="match status" value="1"/>
</dbReference>
<dbReference type="Gene3D" id="3.40.50.1000">
    <property type="entry name" value="HAD superfamily/HAD-like"/>
    <property type="match status" value="1"/>
</dbReference>
<dbReference type="CDD" id="cd00371">
    <property type="entry name" value="HMA"/>
    <property type="match status" value="1"/>
</dbReference>
<dbReference type="PROSITE" id="PS50846">
    <property type="entry name" value="HMA_2"/>
    <property type="match status" value="1"/>
</dbReference>
<keyword evidence="9 10" id="KW-0472">Membrane</keyword>
<keyword evidence="3 10" id="KW-0812">Transmembrane</keyword>
<feature type="transmembrane region" description="Helical" evidence="10">
    <location>
        <begin position="93"/>
        <end position="111"/>
    </location>
</feature>
<feature type="transmembrane region" description="Helical" evidence="10">
    <location>
        <begin position="682"/>
        <end position="699"/>
    </location>
</feature>
<keyword evidence="14" id="KW-1185">Reference proteome</keyword>
<dbReference type="FunFam" id="3.30.70.100:FF:000005">
    <property type="entry name" value="Copper-exporting P-type ATPase A"/>
    <property type="match status" value="1"/>
</dbReference>
<evidence type="ECO:0000256" key="2">
    <source>
        <dbReference type="ARBA" id="ARBA00006024"/>
    </source>
</evidence>
<dbReference type="Gene3D" id="3.30.70.100">
    <property type="match status" value="1"/>
</dbReference>
<dbReference type="Gene3D" id="2.70.150.10">
    <property type="entry name" value="Calcium-transporting ATPase, cytoplasmic transduction domain A"/>
    <property type="match status" value="1"/>
</dbReference>
<feature type="transmembrane region" description="Helical" evidence="10">
    <location>
        <begin position="373"/>
        <end position="400"/>
    </location>
</feature>
<dbReference type="Pfam" id="PF00702">
    <property type="entry name" value="Hydrolase"/>
    <property type="match status" value="1"/>
</dbReference>
<dbReference type="InterPro" id="IPR036163">
    <property type="entry name" value="HMA_dom_sf"/>
</dbReference>
<evidence type="ECO:0000256" key="11">
    <source>
        <dbReference type="SAM" id="MobiDB-lite"/>
    </source>
</evidence>
<evidence type="ECO:0000256" key="9">
    <source>
        <dbReference type="ARBA" id="ARBA00023136"/>
    </source>
</evidence>
<dbReference type="InterPro" id="IPR018303">
    <property type="entry name" value="ATPase_P-typ_P_site"/>
</dbReference>
<evidence type="ECO:0000256" key="8">
    <source>
        <dbReference type="ARBA" id="ARBA00022989"/>
    </source>
</evidence>
<dbReference type="Gene3D" id="3.40.1110.10">
    <property type="entry name" value="Calcium-transporting ATPase, cytoplasmic domain N"/>
    <property type="match status" value="1"/>
</dbReference>
<dbReference type="GO" id="GO:0043682">
    <property type="term" value="F:P-type divalent copper transporter activity"/>
    <property type="evidence" value="ECO:0007669"/>
    <property type="project" value="TreeGrafter"/>
</dbReference>
<evidence type="ECO:0000313" key="13">
    <source>
        <dbReference type="EMBL" id="MBA8952865.1"/>
    </source>
</evidence>
<dbReference type="SUPFAM" id="SSF81665">
    <property type="entry name" value="Calcium ATPase, transmembrane domain M"/>
    <property type="match status" value="1"/>
</dbReference>
<dbReference type="InterPro" id="IPR008250">
    <property type="entry name" value="ATPase_P-typ_transduc_dom_A_sf"/>
</dbReference>
<dbReference type="SUPFAM" id="SSF81653">
    <property type="entry name" value="Calcium ATPase, transduction domain A"/>
    <property type="match status" value="1"/>
</dbReference>
<dbReference type="InterPro" id="IPR006121">
    <property type="entry name" value="HMA_dom"/>
</dbReference>
<dbReference type="GO" id="GO:0005507">
    <property type="term" value="F:copper ion binding"/>
    <property type="evidence" value="ECO:0007669"/>
    <property type="project" value="TreeGrafter"/>
</dbReference>
<keyword evidence="10" id="KW-1003">Cell membrane</keyword>
<dbReference type="PROSITE" id="PS00154">
    <property type="entry name" value="ATPASE_E1_E2"/>
    <property type="match status" value="1"/>
</dbReference>
<comment type="caution">
    <text evidence="13">The sequence shown here is derived from an EMBL/GenBank/DDBJ whole genome shotgun (WGS) entry which is preliminary data.</text>
</comment>
<evidence type="ECO:0000256" key="3">
    <source>
        <dbReference type="ARBA" id="ARBA00022692"/>
    </source>
</evidence>
<dbReference type="SUPFAM" id="SSF56784">
    <property type="entry name" value="HAD-like"/>
    <property type="match status" value="1"/>
</dbReference>
<evidence type="ECO:0000259" key="12">
    <source>
        <dbReference type="PROSITE" id="PS50846"/>
    </source>
</evidence>
<dbReference type="PRINTS" id="PR00120">
    <property type="entry name" value="HATPASE"/>
</dbReference>
<evidence type="ECO:0000256" key="10">
    <source>
        <dbReference type="RuleBase" id="RU362081"/>
    </source>
</evidence>
<feature type="transmembrane region" description="Helical" evidence="10">
    <location>
        <begin position="117"/>
        <end position="134"/>
    </location>
</feature>
<dbReference type="NCBIfam" id="TIGR01511">
    <property type="entry name" value="ATPase-IB1_Cu"/>
    <property type="match status" value="1"/>
</dbReference>
<organism evidence="13 14">
    <name type="scientific">Actinomadura namibiensis</name>
    <dbReference type="NCBI Taxonomy" id="182080"/>
    <lineage>
        <taxon>Bacteria</taxon>
        <taxon>Bacillati</taxon>
        <taxon>Actinomycetota</taxon>
        <taxon>Actinomycetes</taxon>
        <taxon>Streptosporangiales</taxon>
        <taxon>Thermomonosporaceae</taxon>
        <taxon>Actinomadura</taxon>
    </lineage>
</organism>
<dbReference type="GO" id="GO:0016887">
    <property type="term" value="F:ATP hydrolysis activity"/>
    <property type="evidence" value="ECO:0007669"/>
    <property type="project" value="InterPro"/>
</dbReference>
<dbReference type="InterPro" id="IPR017969">
    <property type="entry name" value="Heavy-metal-associated_CS"/>
</dbReference>
<evidence type="ECO:0000256" key="1">
    <source>
        <dbReference type="ARBA" id="ARBA00004651"/>
    </source>
</evidence>
<dbReference type="InterPro" id="IPR059000">
    <property type="entry name" value="ATPase_P-type_domA"/>
</dbReference>
<dbReference type="GO" id="GO:0005886">
    <property type="term" value="C:plasma membrane"/>
    <property type="evidence" value="ECO:0007669"/>
    <property type="project" value="UniProtKB-SubCell"/>
</dbReference>
<evidence type="ECO:0000256" key="5">
    <source>
        <dbReference type="ARBA" id="ARBA00022741"/>
    </source>
</evidence>
<dbReference type="GO" id="GO:0055070">
    <property type="term" value="P:copper ion homeostasis"/>
    <property type="evidence" value="ECO:0007669"/>
    <property type="project" value="TreeGrafter"/>
</dbReference>
<feature type="transmembrane region" description="Helical" evidence="10">
    <location>
        <begin position="705"/>
        <end position="725"/>
    </location>
</feature>
<name>A0A7W3LRC9_ACTNM</name>
<keyword evidence="8 10" id="KW-1133">Transmembrane helix</keyword>
<dbReference type="Pfam" id="PF00403">
    <property type="entry name" value="HMA"/>
    <property type="match status" value="1"/>
</dbReference>
<dbReference type="AlphaFoldDB" id="A0A7W3LRC9"/>
<dbReference type="InterPro" id="IPR036412">
    <property type="entry name" value="HAD-like_sf"/>
</dbReference>
<comment type="subcellular location">
    <subcellularLocation>
        <location evidence="1">Cell membrane</location>
        <topology evidence="1">Multi-pass membrane protein</topology>
    </subcellularLocation>
</comment>
<feature type="transmembrane region" description="Helical" evidence="10">
    <location>
        <begin position="195"/>
        <end position="215"/>
    </location>
</feature>
<dbReference type="RefSeq" id="WP_246443265.1">
    <property type="nucleotide sequence ID" value="NZ_JACJIA010000005.1"/>
</dbReference>
<evidence type="ECO:0000256" key="6">
    <source>
        <dbReference type="ARBA" id="ARBA00022840"/>
    </source>
</evidence>
<dbReference type="Pfam" id="PF00122">
    <property type="entry name" value="E1-E2_ATPase"/>
    <property type="match status" value="1"/>
</dbReference>
<dbReference type="EMBL" id="JACJIA010000005">
    <property type="protein sequence ID" value="MBA8952865.1"/>
    <property type="molecule type" value="Genomic_DNA"/>
</dbReference>
<dbReference type="InterPro" id="IPR027256">
    <property type="entry name" value="P-typ_ATPase_IB"/>
</dbReference>
<dbReference type="PROSITE" id="PS01047">
    <property type="entry name" value="HMA_1"/>
    <property type="match status" value="1"/>
</dbReference>
<dbReference type="InterPro" id="IPR001757">
    <property type="entry name" value="P_typ_ATPase"/>
</dbReference>
<sequence length="730" mass="74738">MSVRTTHLTVEGMTCSACVARVERRLGRLQGVTATVNLVTGRARIAHPASVTLDELLSAIEKAGYRGRPDAPDPEPEPPGGRDDPARGDRGRVAVTALLATPVLVLSMVPALQFRNWQWLSFALAAPVAVWGAWPFHTRAARGLRHGTATMDTLVSLGVLTAFAWSVYALFLGGAGEPGMRMPFAWTATPAEATAHLYLESAAGVTLFVSVGRFLEARARRRTGSALASLEDLTAKEVTLEDGTRIPARRLAPGQRFVVRPGETVAADGVVVEGASAIDGRLVTGEAVPAECGPGDRVTAGTGNVGGVLVVRATAVGADTRLARIGALLEEAQLAKARAQRRADRIAGVFVPAVLVVSVVCLGFWLGAGAAPAAAVTTAIAVLVVACPCALGLAVPLAFLAATGAGARAGVVIGGPRALERLGRVDTVVLDKTGTLTSGRMTLLDRAVVAGEDPGEVLRLAAAVERASEHPIGRAVVRAAPAPAPEATGFRATPGHGVRGRVEGREVEVVRCDDAGPLPAPLRAAVARADDQGHTAVVVRVDGRPVAVLTVGDTLHHDAAEAVGRLRRGGLRPVMATGDRPAAARAVARRLGITDVHAGIGPEGKAALVAGLRERGHAVAVVGDGVNDALALARADLGVAVAGGTDAAAAAADVTLVRPGVAGLADAIGLARRARTTITTNLAWAFAYNAVTIPAAALGRLNPMLAAVAMSLSSLLVAGNSLRLLREGRR</sequence>
<dbReference type="NCBIfam" id="TIGR01525">
    <property type="entry name" value="ATPase-IB_hvy"/>
    <property type="match status" value="1"/>
</dbReference>
<feature type="region of interest" description="Disordered" evidence="11">
    <location>
        <begin position="65"/>
        <end position="88"/>
    </location>
</feature>
<keyword evidence="4 10" id="KW-0479">Metal-binding</keyword>
<dbReference type="PANTHER" id="PTHR43520:SF8">
    <property type="entry name" value="P-TYPE CU(+) TRANSPORTER"/>
    <property type="match status" value="1"/>
</dbReference>
<evidence type="ECO:0000313" key="14">
    <source>
        <dbReference type="Proteomes" id="UP000572680"/>
    </source>
</evidence>
<feature type="transmembrane region" description="Helical" evidence="10">
    <location>
        <begin position="154"/>
        <end position="175"/>
    </location>
</feature>
<proteinExistence type="inferred from homology"/>
<protein>
    <submittedName>
        <fullName evidence="13">Cu+-exporting ATPase</fullName>
    </submittedName>
</protein>
<feature type="domain" description="HMA" evidence="12">
    <location>
        <begin position="4"/>
        <end position="68"/>
    </location>
</feature>
<dbReference type="InterPro" id="IPR023299">
    <property type="entry name" value="ATPase_P-typ_cyto_dom_N"/>
</dbReference>
<reference evidence="13 14" key="1">
    <citation type="submission" date="2020-08" db="EMBL/GenBank/DDBJ databases">
        <title>Genomic Encyclopedia of Type Strains, Phase IV (KMG-IV): sequencing the most valuable type-strain genomes for metagenomic binning, comparative biology and taxonomic classification.</title>
        <authorList>
            <person name="Goeker M."/>
        </authorList>
    </citation>
    <scope>NUCLEOTIDE SEQUENCE [LARGE SCALE GENOMIC DNA]</scope>
    <source>
        <strain evidence="13 14">DSM 44197</strain>
    </source>
</reference>
<feature type="transmembrane region" description="Helical" evidence="10">
    <location>
        <begin position="346"/>
        <end position="367"/>
    </location>
</feature>
<evidence type="ECO:0000256" key="4">
    <source>
        <dbReference type="ARBA" id="ARBA00022723"/>
    </source>
</evidence>
<gene>
    <name evidence="13" type="ORF">HNR61_004511</name>
</gene>
<evidence type="ECO:0000256" key="7">
    <source>
        <dbReference type="ARBA" id="ARBA00022967"/>
    </source>
</evidence>
<dbReference type="PRINTS" id="PR00119">
    <property type="entry name" value="CATATPASE"/>
</dbReference>
<comment type="similarity">
    <text evidence="2 10">Belongs to the cation transport ATPase (P-type) (TC 3.A.3) family. Type IB subfamily.</text>
</comment>
<dbReference type="PANTHER" id="PTHR43520">
    <property type="entry name" value="ATP7, ISOFORM B"/>
    <property type="match status" value="1"/>
</dbReference>
<keyword evidence="5 10" id="KW-0547">Nucleotide-binding</keyword>
<dbReference type="GO" id="GO:0005524">
    <property type="term" value="F:ATP binding"/>
    <property type="evidence" value="ECO:0007669"/>
    <property type="project" value="UniProtKB-UniRule"/>
</dbReference>
<dbReference type="NCBIfam" id="TIGR01494">
    <property type="entry name" value="ATPase_P-type"/>
    <property type="match status" value="1"/>
</dbReference>
<accession>A0A7W3LRC9</accession>
<keyword evidence="7" id="KW-1278">Translocase</keyword>
<dbReference type="InterPro" id="IPR023298">
    <property type="entry name" value="ATPase_P-typ_TM_dom_sf"/>
</dbReference>
<dbReference type="InterPro" id="IPR023214">
    <property type="entry name" value="HAD_sf"/>
</dbReference>